<dbReference type="Gene3D" id="1.10.155.10">
    <property type="entry name" value="Chemotaxis receptor methyltransferase CheR, N-terminal domain"/>
    <property type="match status" value="1"/>
</dbReference>
<comment type="caution">
    <text evidence="8">The sequence shown here is derived from an EMBL/GenBank/DDBJ whole genome shotgun (WGS) entry which is preliminary data.</text>
</comment>
<evidence type="ECO:0000259" key="7">
    <source>
        <dbReference type="PROSITE" id="PS50123"/>
    </source>
</evidence>
<dbReference type="Proteomes" id="UP000017127">
    <property type="component" value="Unassembled WGS sequence"/>
</dbReference>
<dbReference type="Pfam" id="PF01739">
    <property type="entry name" value="CheR"/>
    <property type="match status" value="1"/>
</dbReference>
<dbReference type="SUPFAM" id="SSF48452">
    <property type="entry name" value="TPR-like"/>
    <property type="match status" value="1"/>
</dbReference>
<evidence type="ECO:0000313" key="8">
    <source>
        <dbReference type="EMBL" id="ERT04108.1"/>
    </source>
</evidence>
<keyword evidence="6" id="KW-0802">TPR repeat</keyword>
<keyword evidence="5" id="KW-0949">S-adenosyl-L-methionine</keyword>
<proteinExistence type="predicted"/>
<name>U7Q8I7_9CYAN</name>
<dbReference type="EC" id="2.1.1.80" evidence="2"/>
<dbReference type="SMART" id="SM00138">
    <property type="entry name" value="MeTrc"/>
    <property type="match status" value="1"/>
</dbReference>
<dbReference type="InterPro" id="IPR029063">
    <property type="entry name" value="SAM-dependent_MTases_sf"/>
</dbReference>
<dbReference type="InterPro" id="IPR050903">
    <property type="entry name" value="Bact_Chemotaxis_MeTrfase"/>
</dbReference>
<evidence type="ECO:0000256" key="5">
    <source>
        <dbReference type="ARBA" id="ARBA00022691"/>
    </source>
</evidence>
<keyword evidence="4 8" id="KW-0808">Transferase</keyword>
<dbReference type="PROSITE" id="PS50293">
    <property type="entry name" value="TPR_REGION"/>
    <property type="match status" value="1"/>
</dbReference>
<evidence type="ECO:0000256" key="1">
    <source>
        <dbReference type="ARBA" id="ARBA00001541"/>
    </source>
</evidence>
<dbReference type="PANTHER" id="PTHR24422">
    <property type="entry name" value="CHEMOTAXIS PROTEIN METHYLTRANSFERASE"/>
    <property type="match status" value="1"/>
</dbReference>
<dbReference type="Gene3D" id="1.25.40.10">
    <property type="entry name" value="Tetratricopeptide repeat domain"/>
    <property type="match status" value="1"/>
</dbReference>
<feature type="domain" description="CheR-type methyltransferase" evidence="7">
    <location>
        <begin position="1"/>
        <end position="252"/>
    </location>
</feature>
<dbReference type="SMART" id="SM00028">
    <property type="entry name" value="TPR"/>
    <property type="match status" value="2"/>
</dbReference>
<sequence length="518" mass="59762">MDEVLIQRFAQLVSTQIGLQIRLQDYPILSQKIVTRARELKCSHPQDYYNLLTGETSVSQNEWRQLIPLITTPESYFFRDRGQFKLLQTVIFPQLIARQKESKQLQIWSAGCSTGEEPYSLSLLLQQLIPNWEEWKILILGTDINELSLDKARQGIYSAWSFRQVDSEIISKSFIPWGGGWKINPKTRKSVKFMNFNLVQGEPTDDSNFKNIDLIVCRNVFVYFEKHHISQAINKFYQVLKPEGYLITAHSELQGVENNPFKATIFPESVIYQRPKETENISQNFLPNSKLDRSTLCRVLSPENQKNGSDLKQKTYLKKKNINQTTLQSQVNLKSKIVNSAITTGLNYPQLTLEIEEAHRLFRHKKYKEAIQKINLFIDKNTANFDAYYLLGKIYANLGQYQEAISYCQKAMTVDSLSVLPCYLLLNIAEEINNREEAKKLAKRIIYLSGISPSSISAYVKLAFLYEQEDNQKKAKQNYTIALELLQNLPPQAQVEYTEDLTVAELKISLISIINNIN</sequence>
<evidence type="ECO:0000256" key="3">
    <source>
        <dbReference type="ARBA" id="ARBA00022603"/>
    </source>
</evidence>
<dbReference type="OrthoDB" id="9799157at2"/>
<dbReference type="GO" id="GO:0008983">
    <property type="term" value="F:protein-glutamate O-methyltransferase activity"/>
    <property type="evidence" value="ECO:0007669"/>
    <property type="project" value="UniProtKB-EC"/>
</dbReference>
<dbReference type="GO" id="GO:0032259">
    <property type="term" value="P:methylation"/>
    <property type="evidence" value="ECO:0007669"/>
    <property type="project" value="UniProtKB-KW"/>
</dbReference>
<dbReference type="PATRIC" id="fig|1348334.3.peg.5704"/>
<dbReference type="AlphaFoldDB" id="U7Q8I7"/>
<feature type="repeat" description="TPR" evidence="6">
    <location>
        <begin position="385"/>
        <end position="418"/>
    </location>
</feature>
<accession>U7Q8I7</accession>
<keyword evidence="3 8" id="KW-0489">Methyltransferase</keyword>
<evidence type="ECO:0000256" key="4">
    <source>
        <dbReference type="ARBA" id="ARBA00022679"/>
    </source>
</evidence>
<dbReference type="SUPFAM" id="SSF53335">
    <property type="entry name" value="S-adenosyl-L-methionine-dependent methyltransferases"/>
    <property type="match status" value="1"/>
</dbReference>
<dbReference type="InterPro" id="IPR000780">
    <property type="entry name" value="CheR_MeTrfase"/>
</dbReference>
<dbReference type="InterPro" id="IPR036804">
    <property type="entry name" value="CheR_N_sf"/>
</dbReference>
<organism evidence="8 9">
    <name type="scientific">Lyngbya aestuarii BL J</name>
    <dbReference type="NCBI Taxonomy" id="1348334"/>
    <lineage>
        <taxon>Bacteria</taxon>
        <taxon>Bacillati</taxon>
        <taxon>Cyanobacteriota</taxon>
        <taxon>Cyanophyceae</taxon>
        <taxon>Oscillatoriophycideae</taxon>
        <taxon>Oscillatoriales</taxon>
        <taxon>Microcoleaceae</taxon>
        <taxon>Lyngbya</taxon>
    </lineage>
</organism>
<dbReference type="RefSeq" id="WP_023069621.1">
    <property type="nucleotide sequence ID" value="NZ_AUZM01000123.1"/>
</dbReference>
<dbReference type="InterPro" id="IPR022642">
    <property type="entry name" value="CheR_C"/>
</dbReference>
<dbReference type="PANTHER" id="PTHR24422:SF10">
    <property type="entry name" value="CHEMOTAXIS PROTEIN METHYLTRANSFERASE 2"/>
    <property type="match status" value="1"/>
</dbReference>
<dbReference type="SUPFAM" id="SSF47757">
    <property type="entry name" value="Chemotaxis receptor methyltransferase CheR, N-terminal domain"/>
    <property type="match status" value="1"/>
</dbReference>
<protein>
    <recommendedName>
        <fullName evidence="2">protein-glutamate O-methyltransferase</fullName>
        <ecNumber evidence="2">2.1.1.80</ecNumber>
    </recommendedName>
</protein>
<dbReference type="InterPro" id="IPR011990">
    <property type="entry name" value="TPR-like_helical_dom_sf"/>
</dbReference>
<gene>
    <name evidence="8" type="ORF">M595_5955</name>
</gene>
<evidence type="ECO:0000256" key="2">
    <source>
        <dbReference type="ARBA" id="ARBA00012534"/>
    </source>
</evidence>
<keyword evidence="9" id="KW-1185">Reference proteome</keyword>
<dbReference type="PROSITE" id="PS50123">
    <property type="entry name" value="CHER"/>
    <property type="match status" value="1"/>
</dbReference>
<comment type="catalytic activity">
    <reaction evidence="1">
        <text>L-glutamyl-[protein] + S-adenosyl-L-methionine = [protein]-L-glutamate 5-O-methyl ester + S-adenosyl-L-homocysteine</text>
        <dbReference type="Rhea" id="RHEA:24452"/>
        <dbReference type="Rhea" id="RHEA-COMP:10208"/>
        <dbReference type="Rhea" id="RHEA-COMP:10311"/>
        <dbReference type="ChEBI" id="CHEBI:29973"/>
        <dbReference type="ChEBI" id="CHEBI:57856"/>
        <dbReference type="ChEBI" id="CHEBI:59789"/>
        <dbReference type="ChEBI" id="CHEBI:82795"/>
        <dbReference type="EC" id="2.1.1.80"/>
    </reaction>
</comment>
<reference evidence="8 9" key="1">
    <citation type="journal article" date="2013" name="Front. Microbiol.">
        <title>Comparative genomic analyses of the cyanobacterium, Lyngbya aestuarii BL J, a powerful hydrogen producer.</title>
        <authorList>
            <person name="Kothari A."/>
            <person name="Vaughn M."/>
            <person name="Garcia-Pichel F."/>
        </authorList>
    </citation>
    <scope>NUCLEOTIDE SEQUENCE [LARGE SCALE GENOMIC DNA]</scope>
    <source>
        <strain evidence="8 9">BL J</strain>
    </source>
</reference>
<dbReference type="Gene3D" id="3.40.50.150">
    <property type="entry name" value="Vaccinia Virus protein VP39"/>
    <property type="match status" value="1"/>
</dbReference>
<dbReference type="EMBL" id="AUZM01000123">
    <property type="protein sequence ID" value="ERT04108.1"/>
    <property type="molecule type" value="Genomic_DNA"/>
</dbReference>
<dbReference type="Pfam" id="PF00515">
    <property type="entry name" value="TPR_1"/>
    <property type="match status" value="1"/>
</dbReference>
<dbReference type="InterPro" id="IPR019734">
    <property type="entry name" value="TPR_rpt"/>
</dbReference>
<dbReference type="PROSITE" id="PS50005">
    <property type="entry name" value="TPR"/>
    <property type="match status" value="1"/>
</dbReference>
<dbReference type="PRINTS" id="PR00996">
    <property type="entry name" value="CHERMTFRASE"/>
</dbReference>
<evidence type="ECO:0000313" key="9">
    <source>
        <dbReference type="Proteomes" id="UP000017127"/>
    </source>
</evidence>
<evidence type="ECO:0000256" key="6">
    <source>
        <dbReference type="PROSITE-ProRule" id="PRU00339"/>
    </source>
</evidence>